<evidence type="ECO:0000313" key="3">
    <source>
        <dbReference type="Proteomes" id="UP000653472"/>
    </source>
</evidence>
<evidence type="ECO:0000313" key="2">
    <source>
        <dbReference type="EMBL" id="NKF21241.1"/>
    </source>
</evidence>
<sequence>MKYDNVRLKQMLAAEYALGTLTGAARRRFTRLLQTRADLLIELRYWEARFAPLLASSQPVPPRDIVWAEIERRIQRDTVTSLPTAVPTARPRSSLWIWQTWAVAASAAFVAVSLQLYQRQHAAPAAPPPVVAAKPPYVAMLSLNQGAAVWTVAMNPDQRRISVIARGDFGADTRKESMELWLIGDDGKPVALGIMPVTGRGSMPMPAGVTMPAKPVIAVSREPLGGSPTGLPTGPVLATSPVVAL</sequence>
<dbReference type="PANTHER" id="PTHR37461:SF1">
    <property type="entry name" value="ANTI-SIGMA-K FACTOR RSKA"/>
    <property type="match status" value="1"/>
</dbReference>
<feature type="domain" description="Anti-sigma K factor RskA C-terminal" evidence="1">
    <location>
        <begin position="103"/>
        <end position="236"/>
    </location>
</feature>
<dbReference type="Proteomes" id="UP000653472">
    <property type="component" value="Unassembled WGS sequence"/>
</dbReference>
<dbReference type="GO" id="GO:0006417">
    <property type="term" value="P:regulation of translation"/>
    <property type="evidence" value="ECO:0007669"/>
    <property type="project" value="TreeGrafter"/>
</dbReference>
<dbReference type="InterPro" id="IPR051474">
    <property type="entry name" value="Anti-sigma-K/W_factor"/>
</dbReference>
<name>A0A969W970_9GAMM</name>
<dbReference type="AlphaFoldDB" id="A0A969W970"/>
<protein>
    <recommendedName>
        <fullName evidence="1">Anti-sigma K factor RskA C-terminal domain-containing protein</fullName>
    </recommendedName>
</protein>
<gene>
    <name evidence="2" type="ORF">G7Y82_02850</name>
</gene>
<dbReference type="GO" id="GO:0016989">
    <property type="term" value="F:sigma factor antagonist activity"/>
    <property type="evidence" value="ECO:0007669"/>
    <property type="project" value="TreeGrafter"/>
</dbReference>
<dbReference type="PANTHER" id="PTHR37461">
    <property type="entry name" value="ANTI-SIGMA-K FACTOR RSKA"/>
    <property type="match status" value="1"/>
</dbReference>
<comment type="caution">
    <text evidence="2">The sequence shown here is derived from an EMBL/GenBank/DDBJ whole genome shotgun (WGS) entry which is preliminary data.</text>
</comment>
<dbReference type="GO" id="GO:0005886">
    <property type="term" value="C:plasma membrane"/>
    <property type="evidence" value="ECO:0007669"/>
    <property type="project" value="InterPro"/>
</dbReference>
<accession>A0A969W970</accession>
<dbReference type="RefSeq" id="WP_168146472.1">
    <property type="nucleotide sequence ID" value="NZ_JAAVXB010000001.1"/>
</dbReference>
<dbReference type="InterPro" id="IPR018764">
    <property type="entry name" value="RskA_C"/>
</dbReference>
<keyword evidence="3" id="KW-1185">Reference proteome</keyword>
<evidence type="ECO:0000259" key="1">
    <source>
        <dbReference type="Pfam" id="PF10099"/>
    </source>
</evidence>
<dbReference type="Pfam" id="PF10099">
    <property type="entry name" value="RskA_C"/>
    <property type="match status" value="1"/>
</dbReference>
<proteinExistence type="predicted"/>
<reference evidence="2" key="1">
    <citation type="submission" date="2020-03" db="EMBL/GenBank/DDBJ databases">
        <title>Solimonas marina sp. nov., isolated from deep seawater of the Pacific Ocean.</title>
        <authorList>
            <person name="Liu X."/>
            <person name="Lai Q."/>
            <person name="Sun F."/>
            <person name="Gai Y."/>
            <person name="Li G."/>
            <person name="Shao Z."/>
        </authorList>
    </citation>
    <scope>NUCLEOTIDE SEQUENCE</scope>
    <source>
        <strain evidence="2">C16B3</strain>
    </source>
</reference>
<organism evidence="2 3">
    <name type="scientific">Solimonas marina</name>
    <dbReference type="NCBI Taxonomy" id="2714601"/>
    <lineage>
        <taxon>Bacteria</taxon>
        <taxon>Pseudomonadati</taxon>
        <taxon>Pseudomonadota</taxon>
        <taxon>Gammaproteobacteria</taxon>
        <taxon>Nevskiales</taxon>
        <taxon>Nevskiaceae</taxon>
        <taxon>Solimonas</taxon>
    </lineage>
</organism>
<dbReference type="EMBL" id="JAAVXB010000001">
    <property type="protein sequence ID" value="NKF21241.1"/>
    <property type="molecule type" value="Genomic_DNA"/>
</dbReference>